<name>A0A845MB78_9RHOB</name>
<comment type="caution">
    <text evidence="2">The sequence shown here is derived from an EMBL/GenBank/DDBJ whole genome shotgun (WGS) entry which is preliminary data.</text>
</comment>
<dbReference type="AlphaFoldDB" id="A0A845MB78"/>
<sequence length="181" mass="19782">MTKEREIYAAPPSFRTMRWLGLAFLVLGGVLMARLAADDIALLWTKPVGVISVVPVLIGIMLGWVGLSETHMRRRLARLTDEGAQVGVHIMLPWSRVVRVERRGSGTYETLTLFPAGKREVRRPIPIGRAEDAPEEIVEDVMNFLRAANLTVTSAPAEGAREVWTVTAPADNTADDGGLPA</sequence>
<keyword evidence="1" id="KW-0812">Transmembrane</keyword>
<keyword evidence="1" id="KW-0472">Membrane</keyword>
<gene>
    <name evidence="2" type="ORF">GQE99_17720</name>
</gene>
<evidence type="ECO:0000256" key="1">
    <source>
        <dbReference type="SAM" id="Phobius"/>
    </source>
</evidence>
<feature type="transmembrane region" description="Helical" evidence="1">
    <location>
        <begin position="47"/>
        <end position="67"/>
    </location>
</feature>
<dbReference type="Proteomes" id="UP000467322">
    <property type="component" value="Unassembled WGS sequence"/>
</dbReference>
<reference evidence="2 3" key="1">
    <citation type="submission" date="2019-12" db="EMBL/GenBank/DDBJ databases">
        <title>Maritimibacter sp. nov. sp. isolated from sea sand.</title>
        <authorList>
            <person name="Kim J."/>
            <person name="Jeong S.E."/>
            <person name="Jung H.S."/>
            <person name="Jeon C.O."/>
        </authorList>
    </citation>
    <scope>NUCLEOTIDE SEQUENCE [LARGE SCALE GENOMIC DNA]</scope>
    <source>
        <strain evidence="2 3">DP07</strain>
    </source>
</reference>
<proteinExistence type="predicted"/>
<dbReference type="RefSeq" id="WP_161353012.1">
    <property type="nucleotide sequence ID" value="NZ_WTUX01000019.1"/>
</dbReference>
<accession>A0A845MB78</accession>
<evidence type="ECO:0000313" key="2">
    <source>
        <dbReference type="EMBL" id="MZR14864.1"/>
    </source>
</evidence>
<keyword evidence="3" id="KW-1185">Reference proteome</keyword>
<keyword evidence="1" id="KW-1133">Transmembrane helix</keyword>
<evidence type="ECO:0000313" key="3">
    <source>
        <dbReference type="Proteomes" id="UP000467322"/>
    </source>
</evidence>
<protein>
    <submittedName>
        <fullName evidence="2">Uncharacterized protein</fullName>
    </submittedName>
</protein>
<organism evidence="2 3">
    <name type="scientific">Maritimibacter harenae</name>
    <dbReference type="NCBI Taxonomy" id="2606218"/>
    <lineage>
        <taxon>Bacteria</taxon>
        <taxon>Pseudomonadati</taxon>
        <taxon>Pseudomonadota</taxon>
        <taxon>Alphaproteobacteria</taxon>
        <taxon>Rhodobacterales</taxon>
        <taxon>Roseobacteraceae</taxon>
        <taxon>Maritimibacter</taxon>
    </lineage>
</organism>
<dbReference type="EMBL" id="WTUX01000019">
    <property type="protein sequence ID" value="MZR14864.1"/>
    <property type="molecule type" value="Genomic_DNA"/>
</dbReference>